<reference evidence="11" key="2">
    <citation type="submission" date="2025-08" db="UniProtKB">
        <authorList>
            <consortium name="Ensembl"/>
        </authorList>
    </citation>
    <scope>IDENTIFICATION</scope>
</reference>
<dbReference type="Ensembl" id="ENSSFAT00005054599.1">
    <property type="protein sequence ID" value="ENSSFAP00005052934.1"/>
    <property type="gene ID" value="ENSSFAG00005025317.1"/>
</dbReference>
<comment type="subcellular location">
    <subcellularLocation>
        <location evidence="1">Nucleus</location>
    </subcellularLocation>
</comment>
<organism evidence="11 12">
    <name type="scientific">Salarias fasciatus</name>
    <name type="common">Jewelled blenny</name>
    <name type="synonym">Blennius fasciatus</name>
    <dbReference type="NCBI Taxonomy" id="181472"/>
    <lineage>
        <taxon>Eukaryota</taxon>
        <taxon>Metazoa</taxon>
        <taxon>Chordata</taxon>
        <taxon>Craniata</taxon>
        <taxon>Vertebrata</taxon>
        <taxon>Euteleostomi</taxon>
        <taxon>Actinopterygii</taxon>
        <taxon>Neopterygii</taxon>
        <taxon>Teleostei</taxon>
        <taxon>Neoteleostei</taxon>
        <taxon>Acanthomorphata</taxon>
        <taxon>Ovalentaria</taxon>
        <taxon>Blenniimorphae</taxon>
        <taxon>Blenniiformes</taxon>
        <taxon>Blennioidei</taxon>
        <taxon>Blenniidae</taxon>
        <taxon>Salariinae</taxon>
        <taxon>Salarias</taxon>
    </lineage>
</organism>
<dbReference type="SUPFAM" id="SSF56399">
    <property type="entry name" value="ADP-ribosylation"/>
    <property type="match status" value="1"/>
</dbReference>
<dbReference type="InParanoid" id="A0A672JI87"/>
<evidence type="ECO:0000259" key="10">
    <source>
        <dbReference type="PROSITE" id="PS51154"/>
    </source>
</evidence>
<dbReference type="GO" id="GO:0005737">
    <property type="term" value="C:cytoplasm"/>
    <property type="evidence" value="ECO:0007669"/>
    <property type="project" value="TreeGrafter"/>
</dbReference>
<proteinExistence type="inferred from homology"/>
<comment type="similarity">
    <text evidence="6">Belongs to the ARTD/PARP family.</text>
</comment>
<feature type="domain" description="Macro" evidence="10">
    <location>
        <begin position="123"/>
        <end position="295"/>
    </location>
</feature>
<evidence type="ECO:0000313" key="12">
    <source>
        <dbReference type="Proteomes" id="UP000472267"/>
    </source>
</evidence>
<reference evidence="11" key="1">
    <citation type="submission" date="2019-06" db="EMBL/GenBank/DDBJ databases">
        <authorList>
            <consortium name="Wellcome Sanger Institute Data Sharing"/>
        </authorList>
    </citation>
    <scope>NUCLEOTIDE SEQUENCE [LARGE SCALE GENOMIC DNA]</scope>
</reference>
<name>A0A672JI87_SALFA</name>
<feature type="domain" description="PARP catalytic" evidence="9">
    <location>
        <begin position="237"/>
        <end position="422"/>
    </location>
</feature>
<dbReference type="Pfam" id="PF01661">
    <property type="entry name" value="Macro"/>
    <property type="match status" value="1"/>
</dbReference>
<dbReference type="FunFam" id="3.90.228.10:FF:000008">
    <property type="entry name" value="Poly [ADP-ribose] polymerase"/>
    <property type="match status" value="1"/>
</dbReference>
<keyword evidence="3 7" id="KW-0808">Transferase</keyword>
<dbReference type="GO" id="GO:1990404">
    <property type="term" value="F:NAD+-protein mono-ADP-ribosyltransferase activity"/>
    <property type="evidence" value="ECO:0007669"/>
    <property type="project" value="TreeGrafter"/>
</dbReference>
<dbReference type="SUPFAM" id="SSF52949">
    <property type="entry name" value="Macro domain-like"/>
    <property type="match status" value="2"/>
</dbReference>
<dbReference type="GO" id="GO:0003714">
    <property type="term" value="F:transcription corepressor activity"/>
    <property type="evidence" value="ECO:0007669"/>
    <property type="project" value="TreeGrafter"/>
</dbReference>
<evidence type="ECO:0000256" key="7">
    <source>
        <dbReference type="RuleBase" id="RU362114"/>
    </source>
</evidence>
<feature type="region of interest" description="Disordered" evidence="8">
    <location>
        <begin position="56"/>
        <end position="80"/>
    </location>
</feature>
<dbReference type="GO" id="GO:0010629">
    <property type="term" value="P:negative regulation of gene expression"/>
    <property type="evidence" value="ECO:0007669"/>
    <property type="project" value="TreeGrafter"/>
</dbReference>
<feature type="compositionally biased region" description="Low complexity" evidence="8">
    <location>
        <begin position="65"/>
        <end position="76"/>
    </location>
</feature>
<dbReference type="EC" id="2.4.2.-" evidence="7"/>
<evidence type="ECO:0000256" key="2">
    <source>
        <dbReference type="ARBA" id="ARBA00022676"/>
    </source>
</evidence>
<accession>A0A672JI87</accession>
<evidence type="ECO:0000256" key="6">
    <source>
        <dbReference type="ARBA" id="ARBA00024347"/>
    </source>
</evidence>
<keyword evidence="4 7" id="KW-0520">NAD</keyword>
<dbReference type="InterPro" id="IPR002589">
    <property type="entry name" value="Macro_dom"/>
</dbReference>
<keyword evidence="5" id="KW-0539">Nucleus</keyword>
<keyword evidence="2 7" id="KW-0328">Glycosyltransferase</keyword>
<sequence length="422" mass="45818">MSSLSFPALGAGNLGFPRSLVSRVLLQQIHLHSRRRPPRHLTTVFVVVHPSDGLTVDVSPGPSRQTNKQTNKQTNTHTLSASQSFTKEFSHTAATSSLQQEATAGSLQSQAAVTPIRQVSSPSLGVYRITLQQLTLQVSSGDITKVTSDVIVNSSNPSFTLKTGVSRAILEGAGPAVEAECALIGMDPNTMILTSAGKLPSRNIVHVIGQNDPQGIRDVVFSVLRFCEEHKFQSVSFPALGTGRLKPCRDGGGGLCGSIEAEGLRSDVWLQIERVQNQTLWQSYQLMKKNMDQKNRTTNNERLLFHGTKSASVDLINDKGFNRSYAGTHGAMYGNGSYFAVDPVYSARNYAKPDASGIRRMFQARVLVGEYTQGKPGLITPPHKSGNVANLYDSVTDNTAAPSMFVVFSDIQAYPEYLITFK</sequence>
<protein>
    <recommendedName>
        <fullName evidence="7">Poly [ADP-ribose] polymerase</fullName>
        <shortName evidence="7">PARP</shortName>
        <ecNumber evidence="7">2.4.2.-</ecNumber>
    </recommendedName>
</protein>
<dbReference type="GO" id="GO:0070212">
    <property type="term" value="P:protein poly-ADP-ribosylation"/>
    <property type="evidence" value="ECO:0007669"/>
    <property type="project" value="TreeGrafter"/>
</dbReference>
<dbReference type="Gene3D" id="3.40.220.10">
    <property type="entry name" value="Leucine Aminopeptidase, subunit E, domain 1"/>
    <property type="match status" value="2"/>
</dbReference>
<keyword evidence="12" id="KW-1185">Reference proteome</keyword>
<dbReference type="SMART" id="SM00506">
    <property type="entry name" value="A1pp"/>
    <property type="match status" value="1"/>
</dbReference>
<dbReference type="GO" id="GO:0003950">
    <property type="term" value="F:NAD+ poly-ADP-ribosyltransferase activity"/>
    <property type="evidence" value="ECO:0007669"/>
    <property type="project" value="UniProtKB-UniRule"/>
</dbReference>
<evidence type="ECO:0000256" key="1">
    <source>
        <dbReference type="ARBA" id="ARBA00004123"/>
    </source>
</evidence>
<evidence type="ECO:0000256" key="3">
    <source>
        <dbReference type="ARBA" id="ARBA00022679"/>
    </source>
</evidence>
<evidence type="ECO:0000313" key="11">
    <source>
        <dbReference type="Ensembl" id="ENSSFAP00005052934.1"/>
    </source>
</evidence>
<dbReference type="Proteomes" id="UP000472267">
    <property type="component" value="Chromosome 12"/>
</dbReference>
<dbReference type="InterPro" id="IPR012317">
    <property type="entry name" value="Poly(ADP-ribose)pol_cat_dom"/>
</dbReference>
<dbReference type="GO" id="GO:0005634">
    <property type="term" value="C:nucleus"/>
    <property type="evidence" value="ECO:0007669"/>
    <property type="project" value="UniProtKB-SubCell"/>
</dbReference>
<evidence type="ECO:0000256" key="4">
    <source>
        <dbReference type="ARBA" id="ARBA00023027"/>
    </source>
</evidence>
<dbReference type="InterPro" id="IPR043472">
    <property type="entry name" value="Macro_dom-like"/>
</dbReference>
<dbReference type="Pfam" id="PF00644">
    <property type="entry name" value="PARP"/>
    <property type="match status" value="1"/>
</dbReference>
<dbReference type="Gene3D" id="3.90.228.10">
    <property type="match status" value="1"/>
</dbReference>
<dbReference type="PROSITE" id="PS51154">
    <property type="entry name" value="MACRO"/>
    <property type="match status" value="1"/>
</dbReference>
<dbReference type="PANTHER" id="PTHR14453:SF106">
    <property type="entry name" value="POLY [ADP-RIBOSE] POLYMERASE"/>
    <property type="match status" value="1"/>
</dbReference>
<dbReference type="InterPro" id="IPR052056">
    <property type="entry name" value="Mono-ARTD/PARP"/>
</dbReference>
<evidence type="ECO:0000256" key="8">
    <source>
        <dbReference type="SAM" id="MobiDB-lite"/>
    </source>
</evidence>
<dbReference type="AlphaFoldDB" id="A0A672JI87"/>
<evidence type="ECO:0000256" key="5">
    <source>
        <dbReference type="ARBA" id="ARBA00023242"/>
    </source>
</evidence>
<dbReference type="PROSITE" id="PS51059">
    <property type="entry name" value="PARP_CATALYTIC"/>
    <property type="match status" value="1"/>
</dbReference>
<dbReference type="PANTHER" id="PTHR14453">
    <property type="entry name" value="PARP/ZINC FINGER CCCH TYPE DOMAIN CONTAINING PROTEIN"/>
    <property type="match status" value="1"/>
</dbReference>
<dbReference type="OMA" id="CEQRQYA"/>
<reference evidence="11" key="3">
    <citation type="submission" date="2025-09" db="UniProtKB">
        <authorList>
            <consortium name="Ensembl"/>
        </authorList>
    </citation>
    <scope>IDENTIFICATION</scope>
</reference>
<evidence type="ECO:0000259" key="9">
    <source>
        <dbReference type="PROSITE" id="PS51059"/>
    </source>
</evidence>
<dbReference type="CDD" id="cd01439">
    <property type="entry name" value="TCCD_inducible_PARP_like"/>
    <property type="match status" value="1"/>
</dbReference>